<evidence type="ECO:0000256" key="5">
    <source>
        <dbReference type="ARBA" id="ARBA00022729"/>
    </source>
</evidence>
<dbReference type="Pfam" id="PF00149">
    <property type="entry name" value="Metallophos"/>
    <property type="match status" value="1"/>
</dbReference>
<dbReference type="OrthoDB" id="45007at2759"/>
<name>A0A835FEC8_9POAL</name>
<evidence type="ECO:0000256" key="6">
    <source>
        <dbReference type="ARBA" id="ARBA00023180"/>
    </source>
</evidence>
<dbReference type="GO" id="GO:0003993">
    <property type="term" value="F:acid phosphatase activity"/>
    <property type="evidence" value="ECO:0007669"/>
    <property type="project" value="UniProtKB-EC"/>
</dbReference>
<dbReference type="Proteomes" id="UP000636709">
    <property type="component" value="Unassembled WGS sequence"/>
</dbReference>
<evidence type="ECO:0000259" key="8">
    <source>
        <dbReference type="Pfam" id="PF00149"/>
    </source>
</evidence>
<keyword evidence="11" id="KW-1185">Reference proteome</keyword>
<dbReference type="Gene3D" id="3.60.21.10">
    <property type="match status" value="1"/>
</dbReference>
<evidence type="ECO:0000256" key="1">
    <source>
        <dbReference type="ARBA" id="ARBA00004613"/>
    </source>
</evidence>
<dbReference type="AlphaFoldDB" id="A0A835FEC8"/>
<dbReference type="InterPro" id="IPR015914">
    <property type="entry name" value="PAPs_N"/>
</dbReference>
<evidence type="ECO:0000256" key="2">
    <source>
        <dbReference type="ARBA" id="ARBA00008723"/>
    </source>
</evidence>
<dbReference type="GO" id="GO:0005576">
    <property type="term" value="C:extracellular region"/>
    <property type="evidence" value="ECO:0007669"/>
    <property type="project" value="UniProtKB-SubCell"/>
</dbReference>
<dbReference type="PANTHER" id="PTHR45778">
    <property type="entry name" value="PURPLE ACID PHOSPHATASE-RELATED"/>
    <property type="match status" value="1"/>
</dbReference>
<evidence type="ECO:0000259" key="9">
    <source>
        <dbReference type="Pfam" id="PF16656"/>
    </source>
</evidence>
<dbReference type="EC" id="3.1.3.2" evidence="7"/>
<keyword evidence="5 7" id="KW-0732">Signal</keyword>
<dbReference type="GO" id="GO:0046872">
    <property type="term" value="F:metal ion binding"/>
    <property type="evidence" value="ECO:0007669"/>
    <property type="project" value="InterPro"/>
</dbReference>
<proteinExistence type="inferred from homology"/>
<accession>A0A835FEC8</accession>
<feature type="domain" description="Purple acid phosphatase N-terminal" evidence="9">
    <location>
        <begin position="205"/>
        <end position="299"/>
    </location>
</feature>
<evidence type="ECO:0000313" key="11">
    <source>
        <dbReference type="Proteomes" id="UP000636709"/>
    </source>
</evidence>
<dbReference type="EMBL" id="JACEFO010001065">
    <property type="protein sequence ID" value="KAF8748725.1"/>
    <property type="molecule type" value="Genomic_DNA"/>
</dbReference>
<dbReference type="InterPro" id="IPR041792">
    <property type="entry name" value="MPP_PAP"/>
</dbReference>
<organism evidence="10 11">
    <name type="scientific">Digitaria exilis</name>
    <dbReference type="NCBI Taxonomy" id="1010633"/>
    <lineage>
        <taxon>Eukaryota</taxon>
        <taxon>Viridiplantae</taxon>
        <taxon>Streptophyta</taxon>
        <taxon>Embryophyta</taxon>
        <taxon>Tracheophyta</taxon>
        <taxon>Spermatophyta</taxon>
        <taxon>Magnoliopsida</taxon>
        <taxon>Liliopsida</taxon>
        <taxon>Poales</taxon>
        <taxon>Poaceae</taxon>
        <taxon>PACMAD clade</taxon>
        <taxon>Panicoideae</taxon>
        <taxon>Panicodae</taxon>
        <taxon>Paniceae</taxon>
        <taxon>Anthephorinae</taxon>
        <taxon>Digitaria</taxon>
    </lineage>
</organism>
<evidence type="ECO:0000256" key="4">
    <source>
        <dbReference type="ARBA" id="ARBA00022525"/>
    </source>
</evidence>
<evidence type="ECO:0000313" key="10">
    <source>
        <dbReference type="EMBL" id="KAF8748725.1"/>
    </source>
</evidence>
<comment type="similarity">
    <text evidence="2 7">Belongs to the metallophosphoesterase superfamily. Purple acid phosphatase family.</text>
</comment>
<dbReference type="InterPro" id="IPR004843">
    <property type="entry name" value="Calcineurin-like_PHP"/>
</dbReference>
<feature type="signal peptide" evidence="7">
    <location>
        <begin position="1"/>
        <end position="21"/>
    </location>
</feature>
<comment type="catalytic activity">
    <reaction evidence="7">
        <text>a phosphate monoester + H2O = an alcohol + phosphate</text>
        <dbReference type="Rhea" id="RHEA:15017"/>
        <dbReference type="ChEBI" id="CHEBI:15377"/>
        <dbReference type="ChEBI" id="CHEBI:30879"/>
        <dbReference type="ChEBI" id="CHEBI:43474"/>
        <dbReference type="ChEBI" id="CHEBI:67140"/>
        <dbReference type="EC" id="3.1.3.2"/>
    </reaction>
</comment>
<comment type="subcellular location">
    <subcellularLocation>
        <location evidence="1">Secreted</location>
    </subcellularLocation>
</comment>
<dbReference type="Gene3D" id="2.60.40.380">
    <property type="entry name" value="Purple acid phosphatase-like, N-terminal"/>
    <property type="match status" value="1"/>
</dbReference>
<sequence length="483" mass="54070">MEPEGAARLAGLLLLVATAAGHLGVQPLSRIAIHRARVALDASAAMRASPGLLGAKVHTCICLSLPFHPDSFYLFVCSLSWRAWIGLHIIYMFSVLATLADRLAFNKSATCWRRLHFAEKQGIWPLSTTRGAEEAPLAVAEPRSEEEAAAIEWEEEDAVFERKGQALSVDVVEVKGQALLVGRWRISGRGRRAVRQWEEAVGLAKMTVTWTSGYDITEAYPFVEWGMKWRPAVSTAAVTVTFDRETICGEPARSVGWRDPGFIHTAFLTDLWPNKEYYYKIGHMMPNGNVTWGKFSSFRAPPYPGQKSLQRVVIFGDMGKAERDGSNEYSNYQPGSLNTTDKLIKDLNNIDIVFHIGDISYANGYISQWDQFTQQVEGITSRVPYMIASGNHERDWPDSGSFFNGTDSGGECGVLAETMYSTDYGMFRFCVADSEHDWREGTEQYKFIENCLATVDRKKQPWLIFIAHRVLGYSSGFFYGIDG</sequence>
<dbReference type="CDD" id="cd00839">
    <property type="entry name" value="MPP_PAPs"/>
    <property type="match status" value="1"/>
</dbReference>
<reference evidence="10" key="1">
    <citation type="submission" date="2020-07" db="EMBL/GenBank/DDBJ databases">
        <title>Genome sequence and genetic diversity analysis of an under-domesticated orphan crop, white fonio (Digitaria exilis).</title>
        <authorList>
            <person name="Bennetzen J.L."/>
            <person name="Chen S."/>
            <person name="Ma X."/>
            <person name="Wang X."/>
            <person name="Yssel A.E.J."/>
            <person name="Chaluvadi S.R."/>
            <person name="Johnson M."/>
            <person name="Gangashetty P."/>
            <person name="Hamidou F."/>
            <person name="Sanogo M.D."/>
            <person name="Zwaenepoel A."/>
            <person name="Wallace J."/>
            <person name="Van De Peer Y."/>
            <person name="Van Deynze A."/>
        </authorList>
    </citation>
    <scope>NUCLEOTIDE SEQUENCE</scope>
    <source>
        <tissue evidence="10">Leaves</tissue>
    </source>
</reference>
<dbReference type="InterPro" id="IPR029052">
    <property type="entry name" value="Metallo-depent_PP-like"/>
</dbReference>
<keyword evidence="7" id="KW-0378">Hydrolase</keyword>
<dbReference type="PANTHER" id="PTHR45778:SF38">
    <property type="entry name" value="PURPLE ACID PHOSPHATASE"/>
    <property type="match status" value="1"/>
</dbReference>
<feature type="chain" id="PRO_5033095444" description="Purple acid phosphatase" evidence="7">
    <location>
        <begin position="22"/>
        <end position="483"/>
    </location>
</feature>
<gene>
    <name evidence="10" type="ORF">HU200_012852</name>
</gene>
<feature type="domain" description="Calcineurin-like phosphoesterase" evidence="8">
    <location>
        <begin position="311"/>
        <end position="474"/>
    </location>
</feature>
<keyword evidence="6" id="KW-0325">Glycoprotein</keyword>
<comment type="subunit">
    <text evidence="3">Homodimer.</text>
</comment>
<evidence type="ECO:0000256" key="3">
    <source>
        <dbReference type="ARBA" id="ARBA00011738"/>
    </source>
</evidence>
<dbReference type="InterPro" id="IPR008963">
    <property type="entry name" value="Purple_acid_Pase-like_N"/>
</dbReference>
<dbReference type="Pfam" id="PF16656">
    <property type="entry name" value="Pur_ac_phosph_N"/>
    <property type="match status" value="1"/>
</dbReference>
<comment type="caution">
    <text evidence="10">The sequence shown here is derived from an EMBL/GenBank/DDBJ whole genome shotgun (WGS) entry which is preliminary data.</text>
</comment>
<evidence type="ECO:0000256" key="7">
    <source>
        <dbReference type="RuleBase" id="RU361203"/>
    </source>
</evidence>
<protein>
    <recommendedName>
        <fullName evidence="7">Purple acid phosphatase</fullName>
        <ecNumber evidence="7">3.1.3.2</ecNumber>
    </recommendedName>
</protein>
<keyword evidence="4" id="KW-0964">Secreted</keyword>
<dbReference type="SUPFAM" id="SSF56300">
    <property type="entry name" value="Metallo-dependent phosphatases"/>
    <property type="match status" value="1"/>
</dbReference>
<dbReference type="SUPFAM" id="SSF49363">
    <property type="entry name" value="Purple acid phosphatase, N-terminal domain"/>
    <property type="match status" value="1"/>
</dbReference>